<dbReference type="InterPro" id="IPR029787">
    <property type="entry name" value="Nucleotide_cyclase"/>
</dbReference>
<dbReference type="EMBL" id="QBMP01000045">
    <property type="protein sequence ID" value="PZO57806.1"/>
    <property type="molecule type" value="Genomic_DNA"/>
</dbReference>
<dbReference type="SUPFAM" id="SSF55073">
    <property type="entry name" value="Nucleotide cyclase"/>
    <property type="match status" value="1"/>
</dbReference>
<evidence type="ECO:0000313" key="3">
    <source>
        <dbReference type="Proteomes" id="UP000249794"/>
    </source>
</evidence>
<dbReference type="Pfam" id="PF00990">
    <property type="entry name" value="GGDEF"/>
    <property type="match status" value="1"/>
</dbReference>
<dbReference type="AlphaFoldDB" id="A0A2W4XKB5"/>
<feature type="domain" description="GGDEF" evidence="1">
    <location>
        <begin position="11"/>
        <end position="51"/>
    </location>
</feature>
<organism evidence="2 3">
    <name type="scientific">Phormidesmis priestleyi</name>
    <dbReference type="NCBI Taxonomy" id="268141"/>
    <lineage>
        <taxon>Bacteria</taxon>
        <taxon>Bacillati</taxon>
        <taxon>Cyanobacteriota</taxon>
        <taxon>Cyanophyceae</taxon>
        <taxon>Leptolyngbyales</taxon>
        <taxon>Leptolyngbyaceae</taxon>
        <taxon>Phormidesmis</taxon>
    </lineage>
</organism>
<dbReference type="Proteomes" id="UP000249794">
    <property type="component" value="Unassembled WGS sequence"/>
</dbReference>
<dbReference type="InterPro" id="IPR043128">
    <property type="entry name" value="Rev_trsase/Diguanyl_cyclase"/>
</dbReference>
<evidence type="ECO:0000313" key="2">
    <source>
        <dbReference type="EMBL" id="PZO57806.1"/>
    </source>
</evidence>
<proteinExistence type="predicted"/>
<protein>
    <submittedName>
        <fullName evidence="2">Diguanylate cyclase response regulator</fullName>
    </submittedName>
</protein>
<feature type="non-terminal residue" evidence="2">
    <location>
        <position position="1"/>
    </location>
</feature>
<sequence>EIARSRAEVSDWITLSLGLAVVSSTQNIHPDKLVAAADRGLYQAKYEGRDRFCVGKLEVSEVLL</sequence>
<dbReference type="InterPro" id="IPR000160">
    <property type="entry name" value="GGDEF_dom"/>
</dbReference>
<comment type="caution">
    <text evidence="2">The sequence shown here is derived from an EMBL/GenBank/DDBJ whole genome shotgun (WGS) entry which is preliminary data.</text>
</comment>
<evidence type="ECO:0000259" key="1">
    <source>
        <dbReference type="Pfam" id="PF00990"/>
    </source>
</evidence>
<accession>A0A2W4XKB5</accession>
<dbReference type="Gene3D" id="3.30.70.270">
    <property type="match status" value="1"/>
</dbReference>
<reference evidence="2 3" key="2">
    <citation type="submission" date="2018-06" db="EMBL/GenBank/DDBJ databases">
        <title>Metagenomic assembly of (sub)arctic Cyanobacteria and their associated microbiome from non-axenic cultures.</title>
        <authorList>
            <person name="Baurain D."/>
        </authorList>
    </citation>
    <scope>NUCLEOTIDE SEQUENCE [LARGE SCALE GENOMIC DNA]</scope>
    <source>
        <strain evidence="2">ULC027bin1</strain>
    </source>
</reference>
<reference evidence="3" key="1">
    <citation type="submission" date="2018-04" db="EMBL/GenBank/DDBJ databases">
        <authorList>
            <person name="Cornet L."/>
        </authorList>
    </citation>
    <scope>NUCLEOTIDE SEQUENCE [LARGE SCALE GENOMIC DNA]</scope>
</reference>
<gene>
    <name evidence="2" type="ORF">DCF15_06485</name>
</gene>
<name>A0A2W4XKB5_9CYAN</name>